<dbReference type="RefSeq" id="WP_114614510.1">
    <property type="nucleotide sequence ID" value="NZ_QFWX01000015.1"/>
</dbReference>
<dbReference type="NCBIfam" id="TIGR01376">
    <property type="entry name" value="POMP_repeat"/>
    <property type="match status" value="1"/>
</dbReference>
<dbReference type="SUPFAM" id="SSF51126">
    <property type="entry name" value="Pectin lyase-like"/>
    <property type="match status" value="2"/>
</dbReference>
<keyword evidence="5" id="KW-0732">Signal</keyword>
<dbReference type="GO" id="GO:0009279">
    <property type="term" value="C:cell outer membrane"/>
    <property type="evidence" value="ECO:0007669"/>
    <property type="project" value="UniProtKB-SubCell"/>
</dbReference>
<keyword evidence="6" id="KW-0472">Membrane</keyword>
<dbReference type="OrthoDB" id="5956784at2"/>
<dbReference type="EMBL" id="QFWX01000015">
    <property type="protein sequence ID" value="PXX88367.1"/>
    <property type="molecule type" value="Genomic_DNA"/>
</dbReference>
<dbReference type="InterPro" id="IPR011050">
    <property type="entry name" value="Pectin_lyase_fold/virulence"/>
</dbReference>
<keyword evidence="4" id="KW-0964">Secreted</keyword>
<organism evidence="8 9">
    <name type="scientific">Marinobacter vulgaris</name>
    <dbReference type="NCBI Taxonomy" id="1928331"/>
    <lineage>
        <taxon>Bacteria</taxon>
        <taxon>Pseudomonadati</taxon>
        <taxon>Pseudomonadota</taxon>
        <taxon>Gammaproteobacteria</taxon>
        <taxon>Pseudomonadales</taxon>
        <taxon>Marinobacteraceae</taxon>
        <taxon>Marinobacter</taxon>
    </lineage>
</organism>
<dbReference type="InterPro" id="IPR012332">
    <property type="entry name" value="Autotransporter_pectin_lyase_C"/>
</dbReference>
<dbReference type="PANTHER" id="PTHR11319">
    <property type="entry name" value="G PROTEIN-COUPLED RECEPTOR-RELATED"/>
    <property type="match status" value="1"/>
</dbReference>
<reference evidence="9" key="1">
    <citation type="submission" date="2018-05" db="EMBL/GenBank/DDBJ databases">
        <authorList>
            <person name="Lu D."/>
        </authorList>
    </citation>
    <scope>NUCLEOTIDE SEQUENCE [LARGE SCALE GENOMIC DNA]</scope>
    <source>
        <strain evidence="9">F01</strain>
    </source>
</reference>
<dbReference type="SMART" id="SM00710">
    <property type="entry name" value="PbH1"/>
    <property type="match status" value="7"/>
</dbReference>
<reference evidence="8 9" key="2">
    <citation type="submission" date="2018-06" db="EMBL/GenBank/DDBJ databases">
        <title>Marinobactersediminissp. nov, a moderately halophilic bacterium isolated from marine solar saltern.</title>
        <authorList>
            <person name="Zhang Y."/>
        </authorList>
    </citation>
    <scope>NUCLEOTIDE SEQUENCE [LARGE SCALE GENOMIC DNA]</scope>
    <source>
        <strain evidence="8 9">F01</strain>
    </source>
</reference>
<sequence length="618" mass="62067">MELQKKVLLGGCLLASSISLMGCSDSEPKAKPSTAFTVDVTSDAPDAALGDGICATAQDTCTLRAAVQEANVFEGSVTITLGEGVYGLALGADGEDSGAEGDLDITNDVTVIGAGYDKTTVSGNELDRVIHIITKDGKQPSVALENLTISSGKSSGDGAGIYSEGHLTLNASRVSGNNADGNGGGIFVTEDASLTLTEGSIDSNNAGDEGGGIYSESDVILDNVTVSDNQAQWGGGGIYVDAGIDIKDSNIRKNSSTRGGGGVYGSAYGGATAIIENSHFEKNTTKGNGGGILWDGVLSISKTSVKGNTANLNPIERGSQPAGGGVFYTGNDLDLKGSDFSGNSAGFGGGLFINSDKNGESKLTLKDTIFSDNNAAYTRKKGYRTWPAGKGGAVFIGSVDVVEGTNLVFQNNKSNRSGGALYSNSGSSIFNSLLFKGNSAEYGGAIFSGGASELLRNATITGNAASSAGGGVLNGAGLLTLENVTLASNSTEGDGANLFNGDKGSTLKLANTIIASPSGGANCAGTISSMGHNLEDDGSCSFKVPTDISGQAASLGSLNDNGGFTQTMALNAGSPAIDAGSNSVCPASDQRDYLREDGACDIGAFEFNASSGSALVAK</sequence>
<dbReference type="Gene3D" id="2.160.20.20">
    <property type="match status" value="1"/>
</dbReference>
<dbReference type="PANTHER" id="PTHR11319:SF35">
    <property type="entry name" value="OUTER MEMBRANE PROTEIN PMPC-RELATED"/>
    <property type="match status" value="1"/>
</dbReference>
<keyword evidence="7" id="KW-0998">Cell outer membrane</keyword>
<gene>
    <name evidence="8" type="ORF">DIT71_17455</name>
</gene>
<name>A0A2V3ZEK1_9GAMM</name>
<evidence type="ECO:0000256" key="7">
    <source>
        <dbReference type="ARBA" id="ARBA00023237"/>
    </source>
</evidence>
<dbReference type="InterPro" id="IPR059226">
    <property type="entry name" value="Choice_anch_Q_dom"/>
</dbReference>
<comment type="caution">
    <text evidence="8">The sequence shown here is derived from an EMBL/GenBank/DDBJ whole genome shotgun (WGS) entry which is preliminary data.</text>
</comment>
<dbReference type="PROSITE" id="PS51257">
    <property type="entry name" value="PROKAR_LIPOPROTEIN"/>
    <property type="match status" value="1"/>
</dbReference>
<evidence type="ECO:0000256" key="5">
    <source>
        <dbReference type="ARBA" id="ARBA00022729"/>
    </source>
</evidence>
<protein>
    <recommendedName>
        <fullName evidence="10">Right handed beta helix domain-containing protein</fullName>
    </recommendedName>
</protein>
<accession>A0A2V3ZEK1</accession>
<dbReference type="InterPro" id="IPR003368">
    <property type="entry name" value="POMP_repeat"/>
</dbReference>
<evidence type="ECO:0008006" key="10">
    <source>
        <dbReference type="Google" id="ProtNLM"/>
    </source>
</evidence>
<dbReference type="GO" id="GO:0005576">
    <property type="term" value="C:extracellular region"/>
    <property type="evidence" value="ECO:0007669"/>
    <property type="project" value="UniProtKB-SubCell"/>
</dbReference>
<keyword evidence="9" id="KW-1185">Reference proteome</keyword>
<dbReference type="Proteomes" id="UP000253987">
    <property type="component" value="Unassembled WGS sequence"/>
</dbReference>
<evidence type="ECO:0000256" key="1">
    <source>
        <dbReference type="ARBA" id="ARBA00004196"/>
    </source>
</evidence>
<evidence type="ECO:0000256" key="2">
    <source>
        <dbReference type="ARBA" id="ARBA00004442"/>
    </source>
</evidence>
<evidence type="ECO:0000313" key="9">
    <source>
        <dbReference type="Proteomes" id="UP000253987"/>
    </source>
</evidence>
<evidence type="ECO:0000256" key="3">
    <source>
        <dbReference type="ARBA" id="ARBA00004613"/>
    </source>
</evidence>
<evidence type="ECO:0000256" key="6">
    <source>
        <dbReference type="ARBA" id="ARBA00023136"/>
    </source>
</evidence>
<evidence type="ECO:0000313" key="8">
    <source>
        <dbReference type="EMBL" id="PXX88367.1"/>
    </source>
</evidence>
<dbReference type="InterPro" id="IPR006626">
    <property type="entry name" value="PbH1"/>
</dbReference>
<dbReference type="AlphaFoldDB" id="A0A2V3ZEK1"/>
<comment type="subcellular location">
    <subcellularLocation>
        <location evidence="1">Cell envelope</location>
    </subcellularLocation>
    <subcellularLocation>
        <location evidence="2">Cell outer membrane</location>
    </subcellularLocation>
    <subcellularLocation>
        <location evidence="3">Secreted</location>
    </subcellularLocation>
</comment>
<dbReference type="Pfam" id="PF02415">
    <property type="entry name" value="Chlam_PMP"/>
    <property type="match status" value="3"/>
</dbReference>
<evidence type="ECO:0000256" key="4">
    <source>
        <dbReference type="ARBA" id="ARBA00022525"/>
    </source>
</evidence>
<dbReference type="NCBIfam" id="NF041518">
    <property type="entry name" value="choice_anch_Q"/>
    <property type="match status" value="1"/>
</dbReference>
<proteinExistence type="predicted"/>